<dbReference type="Pfam" id="PF03860">
    <property type="entry name" value="Csp"/>
    <property type="match status" value="1"/>
</dbReference>
<comment type="caution">
    <text evidence="1">The sequence shown here is derived from an EMBL/GenBank/DDBJ whole genome shotgun (WGS) entry which is preliminary data.</text>
</comment>
<evidence type="ECO:0008006" key="3">
    <source>
        <dbReference type="Google" id="ProtNLM"/>
    </source>
</evidence>
<dbReference type="InterPro" id="IPR044543">
    <property type="entry name" value="YHJQ-like"/>
</dbReference>
<dbReference type="PANTHER" id="PTHR37310:SF1">
    <property type="entry name" value="CYTOPLASMIC PROTEIN"/>
    <property type="match status" value="1"/>
</dbReference>
<evidence type="ECO:0000313" key="1">
    <source>
        <dbReference type="EMBL" id="MBB3763841.1"/>
    </source>
</evidence>
<evidence type="ECO:0000313" key="2">
    <source>
        <dbReference type="Proteomes" id="UP000578569"/>
    </source>
</evidence>
<dbReference type="EMBL" id="JACICF010000001">
    <property type="protein sequence ID" value="MBB3763841.1"/>
    <property type="molecule type" value="Genomic_DNA"/>
</dbReference>
<dbReference type="PANTHER" id="PTHR37310">
    <property type="entry name" value="CYTOPLASMIC PROTEIN-RELATED"/>
    <property type="match status" value="1"/>
</dbReference>
<proteinExistence type="predicted"/>
<name>A0A839YUB1_9SPHN</name>
<dbReference type="RefSeq" id="WP_183933156.1">
    <property type="nucleotide sequence ID" value="NZ_JACICF010000001.1"/>
</dbReference>
<dbReference type="CDD" id="cd08026">
    <property type="entry name" value="DUF326"/>
    <property type="match status" value="1"/>
</dbReference>
<sequence length="132" mass="14419">MSIRKMIALHPDVVKSGHVNEPLGTAVHHAMYCAKMCMSCADACAAEEMDMTQCIRVCSDCSDICEAMSRVGARRSGTNEQVLKDMLELCARVCDACAAECEKHDHDHCKLCAQICRECADDCRKAAMTISA</sequence>
<accession>A0A839YUB1</accession>
<dbReference type="Proteomes" id="UP000578569">
    <property type="component" value="Unassembled WGS sequence"/>
</dbReference>
<dbReference type="InterPro" id="IPR005560">
    <property type="entry name" value="Csp_YhjQ"/>
</dbReference>
<reference evidence="1 2" key="1">
    <citation type="submission" date="2020-08" db="EMBL/GenBank/DDBJ databases">
        <title>Genomic Encyclopedia of Type Strains, Phase IV (KMG-IV): sequencing the most valuable type-strain genomes for metagenomic binning, comparative biology and taxonomic classification.</title>
        <authorList>
            <person name="Goeker M."/>
        </authorList>
    </citation>
    <scope>NUCLEOTIDE SEQUENCE [LARGE SCALE GENOMIC DNA]</scope>
    <source>
        <strain evidence="1 2">DSM 24194</strain>
    </source>
</reference>
<keyword evidence="2" id="KW-1185">Reference proteome</keyword>
<gene>
    <name evidence="1" type="ORF">FHS50_000864</name>
</gene>
<organism evidence="1 2">
    <name type="scientific">Sphingomicrobium lutaoense</name>
    <dbReference type="NCBI Taxonomy" id="515949"/>
    <lineage>
        <taxon>Bacteria</taxon>
        <taxon>Pseudomonadati</taxon>
        <taxon>Pseudomonadota</taxon>
        <taxon>Alphaproteobacteria</taxon>
        <taxon>Sphingomonadales</taxon>
        <taxon>Sphingomonadaceae</taxon>
        <taxon>Sphingomicrobium</taxon>
    </lineage>
</organism>
<dbReference type="AlphaFoldDB" id="A0A839YUB1"/>
<protein>
    <recommendedName>
        <fullName evidence="3">Four-helix bundle copper-binding protein</fullName>
    </recommendedName>
</protein>
<dbReference type="Gene3D" id="1.20.1270.360">
    <property type="match status" value="1"/>
</dbReference>